<feature type="binding site" evidence="5">
    <location>
        <begin position="113"/>
        <end position="115"/>
    </location>
    <ligand>
        <name>substrate</name>
    </ligand>
</feature>
<sequence>MARRSAIPGNSHGRVPDPYRTERDSMGELRVPADALWGAQTQRAVHNFRISGRPMPRGFIRALGLIKAAAAQTNANLGLLPKTRAAAIRKAALEVAEGAHDAHFPVDIFQTGSGTSSNMNANEVIAALVMRAGRGRVHPNDDVNLGQSSNDVVPAAIRVSATLAATEDLLPALKHLRTTIDRRAREARKLVKTGRTHLMDAMPLTFAQELGAWSSQLDSARMRIDDSLKRLRRLPIGGTAVGTGINTDPGFGKRVAQTLSVLSGVRFVGADDCFEGIAAQDDAVELSGQLSTLAVALMKIANDLRWMNSGPLAGLGEIELPALQPGSSIMPGKVNPVIPEAVCMVCAQVMGHHATVTIAGQSGNFQLNVMLPLIAADLLDAIGLLANAMRALADDAIAGMVFRADRIANALARNPILVTALNPVIGYENAAAIAKQAYRERRPVFDVALEKSGLGAAELRRLLDPAALTEGGLHAGAAGGG</sequence>
<dbReference type="InterPro" id="IPR005677">
    <property type="entry name" value="Fum_hydII"/>
</dbReference>
<dbReference type="Gene3D" id="1.10.275.10">
    <property type="entry name" value="Fumarase/aspartase (N-terminal domain)"/>
    <property type="match status" value="1"/>
</dbReference>
<feature type="domain" description="Fumarate lyase N-terminal" evidence="7">
    <location>
        <begin position="27"/>
        <end position="351"/>
    </location>
</feature>
<dbReference type="PROSITE" id="PS00163">
    <property type="entry name" value="FUMARATE_LYASES"/>
    <property type="match status" value="1"/>
</dbReference>
<evidence type="ECO:0000256" key="1">
    <source>
        <dbReference type="ARBA" id="ARBA00009084"/>
    </source>
</evidence>
<evidence type="ECO:0000256" key="4">
    <source>
        <dbReference type="ARBA" id="ARBA00023239"/>
    </source>
</evidence>
<dbReference type="HAMAP" id="MF_00743">
    <property type="entry name" value="FumaraseC"/>
    <property type="match status" value="1"/>
</dbReference>
<evidence type="ECO:0000259" key="8">
    <source>
        <dbReference type="Pfam" id="PF10415"/>
    </source>
</evidence>
<dbReference type="PRINTS" id="PR00145">
    <property type="entry name" value="ARGSUCLYASE"/>
</dbReference>
<organism evidence="9 10">
    <name type="scientific">Lysobacter hankyongensis</name>
    <dbReference type="NCBI Taxonomy" id="1176535"/>
    <lineage>
        <taxon>Bacteria</taxon>
        <taxon>Pseudomonadati</taxon>
        <taxon>Pseudomonadota</taxon>
        <taxon>Gammaproteobacteria</taxon>
        <taxon>Lysobacterales</taxon>
        <taxon>Lysobacteraceae</taxon>
        <taxon>Lysobacter</taxon>
    </lineage>
</organism>
<dbReference type="SUPFAM" id="SSF48557">
    <property type="entry name" value="L-aspartase-like"/>
    <property type="match status" value="1"/>
</dbReference>
<feature type="active site" evidence="5">
    <location>
        <position position="327"/>
    </location>
</feature>
<comment type="subunit">
    <text evidence="5">Homotetramer.</text>
</comment>
<comment type="caution">
    <text evidence="9">The sequence shown here is derived from an EMBL/GenBank/DDBJ whole genome shotgun (WGS) entry which is preliminary data.</text>
</comment>
<comment type="function">
    <text evidence="5">Involved in the TCA cycle. Catalyzes the stereospecific interconversion of fumarate to L-malate.</text>
</comment>
<feature type="compositionally biased region" description="Basic and acidic residues" evidence="6">
    <location>
        <begin position="14"/>
        <end position="23"/>
    </location>
</feature>
<comment type="miscellaneous">
    <text evidence="5">There are 2 substrate-binding sites: the catalytic A site, and the non-catalytic B site that may play a role in the transfer of substrate or product between the active site and the solvent. Alternatively, the B site may bind allosteric effectors.</text>
</comment>
<keyword evidence="3 5" id="KW-0816">Tricarboxylic acid cycle</keyword>
<dbReference type="PANTHER" id="PTHR11444:SF22">
    <property type="entry name" value="FUMARATE HYDRATASE CLASS II"/>
    <property type="match status" value="1"/>
</dbReference>
<dbReference type="Gene3D" id="1.20.200.10">
    <property type="entry name" value="Fumarase/aspartase (Central domain)"/>
    <property type="match status" value="1"/>
</dbReference>
<evidence type="ECO:0000256" key="3">
    <source>
        <dbReference type="ARBA" id="ARBA00022532"/>
    </source>
</evidence>
<evidence type="ECO:0000259" key="7">
    <source>
        <dbReference type="Pfam" id="PF00206"/>
    </source>
</evidence>
<keyword evidence="4 5" id="KW-0456">Lyase</keyword>
<keyword evidence="10" id="KW-1185">Reference proteome</keyword>
<dbReference type="InterPro" id="IPR000362">
    <property type="entry name" value="Fumarate_lyase_fam"/>
</dbReference>
<accession>A0ABP9BUH0</accession>
<dbReference type="EC" id="4.2.1.2" evidence="5"/>
<evidence type="ECO:0000256" key="6">
    <source>
        <dbReference type="SAM" id="MobiDB-lite"/>
    </source>
</evidence>
<dbReference type="EMBL" id="BAABJE010000014">
    <property type="protein sequence ID" value="GAA4799121.1"/>
    <property type="molecule type" value="Genomic_DNA"/>
</dbReference>
<feature type="binding site" evidence="5">
    <location>
        <begin position="333"/>
        <end position="335"/>
    </location>
    <ligand>
        <name>substrate</name>
    </ligand>
</feature>
<feature type="region of interest" description="Disordered" evidence="6">
    <location>
        <begin position="1"/>
        <end position="23"/>
    </location>
</feature>
<keyword evidence="2 5" id="KW-0963">Cytoplasm</keyword>
<proteinExistence type="inferred from homology"/>
<dbReference type="PRINTS" id="PR00149">
    <property type="entry name" value="FUMRATELYASE"/>
</dbReference>
<dbReference type="InterPro" id="IPR018951">
    <property type="entry name" value="Fumarase_C_C"/>
</dbReference>
<evidence type="ECO:0000313" key="10">
    <source>
        <dbReference type="Proteomes" id="UP001499959"/>
    </source>
</evidence>
<feature type="binding site" evidence="5">
    <location>
        <position position="196"/>
    </location>
    <ligand>
        <name>substrate</name>
    </ligand>
</feature>
<feature type="binding site" description="in site B" evidence="5">
    <location>
        <begin position="138"/>
        <end position="141"/>
    </location>
    <ligand>
        <name>substrate</name>
    </ligand>
</feature>
<dbReference type="CDD" id="cd01362">
    <property type="entry name" value="Fumarase_classII"/>
    <property type="match status" value="1"/>
</dbReference>
<protein>
    <recommendedName>
        <fullName evidence="5">Fumarate hydratase class II</fullName>
        <shortName evidence="5">Fumarase C</shortName>
        <ecNumber evidence="5">4.2.1.2</ecNumber>
    </recommendedName>
    <alternativeName>
        <fullName evidence="5">Aerobic fumarase</fullName>
    </alternativeName>
    <alternativeName>
        <fullName evidence="5">Iron-independent fumarase</fullName>
    </alternativeName>
</protein>
<name>A0ABP9BUH0_9GAMM</name>
<comment type="subcellular location">
    <subcellularLocation>
        <location evidence="5">Cytoplasm</location>
    </subcellularLocation>
</comment>
<feature type="binding site" evidence="5">
    <location>
        <begin position="148"/>
        <end position="150"/>
    </location>
    <ligand>
        <name>substrate</name>
    </ligand>
</feature>
<feature type="binding site" evidence="5">
    <location>
        <position position="328"/>
    </location>
    <ligand>
        <name>substrate</name>
    </ligand>
</feature>
<gene>
    <name evidence="5" type="primary">fumC</name>
    <name evidence="9" type="ORF">GCM10023307_26720</name>
</gene>
<feature type="domain" description="Fumarase C C-terminal" evidence="8">
    <location>
        <begin position="417"/>
        <end position="469"/>
    </location>
</feature>
<dbReference type="Pfam" id="PF10415">
    <property type="entry name" value="FumaraseC_C"/>
    <property type="match status" value="1"/>
</dbReference>
<comment type="pathway">
    <text evidence="5">Carbohydrate metabolism; tricarboxylic acid cycle; (S)-malate from fumarate: step 1/1.</text>
</comment>
<evidence type="ECO:0000256" key="2">
    <source>
        <dbReference type="ARBA" id="ARBA00022490"/>
    </source>
</evidence>
<dbReference type="Pfam" id="PF00206">
    <property type="entry name" value="Lyase_1"/>
    <property type="match status" value="1"/>
</dbReference>
<evidence type="ECO:0000256" key="5">
    <source>
        <dbReference type="HAMAP-Rule" id="MF_00743"/>
    </source>
</evidence>
<dbReference type="Proteomes" id="UP001499959">
    <property type="component" value="Unassembled WGS sequence"/>
</dbReference>
<comment type="catalytic activity">
    <reaction evidence="5">
        <text>(S)-malate = fumarate + H2O</text>
        <dbReference type="Rhea" id="RHEA:12460"/>
        <dbReference type="ChEBI" id="CHEBI:15377"/>
        <dbReference type="ChEBI" id="CHEBI:15589"/>
        <dbReference type="ChEBI" id="CHEBI:29806"/>
        <dbReference type="EC" id="4.2.1.2"/>
    </reaction>
</comment>
<feature type="site" description="Important for catalytic activity" evidence="5">
    <location>
        <position position="340"/>
    </location>
</feature>
<comment type="similarity">
    <text evidence="1 5">Belongs to the class-II fumarase/aspartase family. Fumarase subfamily.</text>
</comment>
<dbReference type="InterPro" id="IPR022761">
    <property type="entry name" value="Fumarate_lyase_N"/>
</dbReference>
<dbReference type="InterPro" id="IPR008948">
    <property type="entry name" value="L-Aspartase-like"/>
</dbReference>
<evidence type="ECO:0000313" key="9">
    <source>
        <dbReference type="EMBL" id="GAA4799121.1"/>
    </source>
</evidence>
<dbReference type="Gene3D" id="1.10.40.30">
    <property type="entry name" value="Fumarase/aspartase (C-terminal domain)"/>
    <property type="match status" value="1"/>
</dbReference>
<reference evidence="10" key="1">
    <citation type="journal article" date="2019" name="Int. J. Syst. Evol. Microbiol.">
        <title>The Global Catalogue of Microorganisms (GCM) 10K type strain sequencing project: providing services to taxonomists for standard genome sequencing and annotation.</title>
        <authorList>
            <consortium name="The Broad Institute Genomics Platform"/>
            <consortium name="The Broad Institute Genome Sequencing Center for Infectious Disease"/>
            <person name="Wu L."/>
            <person name="Ma J."/>
        </authorList>
    </citation>
    <scope>NUCLEOTIDE SEQUENCE [LARGE SCALE GENOMIC DNA]</scope>
    <source>
        <strain evidence="10">JCM 18204</strain>
    </source>
</reference>
<dbReference type="RefSeq" id="WP_425562693.1">
    <property type="nucleotide sequence ID" value="NZ_BAABJE010000014.1"/>
</dbReference>
<dbReference type="InterPro" id="IPR024083">
    <property type="entry name" value="Fumarase/histidase_N"/>
</dbReference>
<feature type="active site" description="Proton donor/acceptor" evidence="5">
    <location>
        <position position="197"/>
    </location>
</feature>
<dbReference type="PANTHER" id="PTHR11444">
    <property type="entry name" value="ASPARTATEAMMONIA/ARGININOSUCCINATE/ADENYLOSUCCINATE LYASE"/>
    <property type="match status" value="1"/>
</dbReference>
<dbReference type="InterPro" id="IPR020557">
    <property type="entry name" value="Fumarate_lyase_CS"/>
</dbReference>